<protein>
    <submittedName>
        <fullName evidence="4">Zn(2)-C6 fungal-type domain-containing protein</fullName>
    </submittedName>
</protein>
<organism evidence="4 5">
    <name type="scientific">Mycena venus</name>
    <dbReference type="NCBI Taxonomy" id="2733690"/>
    <lineage>
        <taxon>Eukaryota</taxon>
        <taxon>Fungi</taxon>
        <taxon>Dikarya</taxon>
        <taxon>Basidiomycota</taxon>
        <taxon>Agaricomycotina</taxon>
        <taxon>Agaricomycetes</taxon>
        <taxon>Agaricomycetidae</taxon>
        <taxon>Agaricales</taxon>
        <taxon>Marasmiineae</taxon>
        <taxon>Mycenaceae</taxon>
        <taxon>Mycena</taxon>
    </lineage>
</organism>
<evidence type="ECO:0000259" key="3">
    <source>
        <dbReference type="SMART" id="SM00906"/>
    </source>
</evidence>
<sequence length="684" mass="77044">MEELKKENASLKAKLQSLSTCSLCRRSLEFVATRGDDSLSALSGSTTSSDPKEPLDDQDFAGDDLTSRFSQVSLESMRTTYLGPGSSFALADNVIALKEKYLGPPSLIHSRRALFWDMLPASQWEKEAYAIRPLYIYPENDLISSLLKLYFANVHPTIPILHRPSFERSVAEGLHLTDTEFGGTLLSVLAIASRVDPLRVVCLLELFTDFKSSQYSNDPRVFVESDVSGLSSGWRFANQIRILPKSYQPTIHEVQMYCLLNLFMLGTSMPQVSWMYLGLGIRCLLQHGEHRRKPGNRKPNSEDELWKRAFWVYVALERMLSICMGRPAGLHTEDYDLELPLEVDDEYWDSGFTQPVGQPSQLSYFVILLRLFEILGDFMRRLYGSRKSKIRMGWDGPDWEQRTVSEFDSGMNEFLDSIPPHLRWDPKNPPEGTFFDQSAILHITYHYVLIAIHRPYIQKKTLLSATSLSLCASAARTILHTADIWLTRLQRIPLPSLINPVFISGIILVLNMLKTKRAGLPNNKDLALLATAMEILKFAESRLQPIGRLCELLRELWFLDGPLPLNNPPNKDLIPVGTGLLSEGVSWSPPSNGSAEDRSQFAQSFWNESDQTLVLGPGMSIEQLLAEPLDSMMGILNDELMSTSRTVSTDNVPTIDHWNAYLENFIHDPGANTNSFSSSGTQGR</sequence>
<feature type="domain" description="Xylanolytic transcriptional activator regulatory" evidence="3">
    <location>
        <begin position="273"/>
        <end position="346"/>
    </location>
</feature>
<proteinExistence type="predicted"/>
<gene>
    <name evidence="4" type="ORF">MVEN_02125600</name>
</gene>
<dbReference type="OrthoDB" id="39175at2759"/>
<evidence type="ECO:0000256" key="1">
    <source>
        <dbReference type="ARBA" id="ARBA00023242"/>
    </source>
</evidence>
<dbReference type="InterPro" id="IPR050987">
    <property type="entry name" value="AtrR-like"/>
</dbReference>
<dbReference type="Pfam" id="PF04082">
    <property type="entry name" value="Fungal_trans"/>
    <property type="match status" value="1"/>
</dbReference>
<evidence type="ECO:0000313" key="5">
    <source>
        <dbReference type="Proteomes" id="UP000620124"/>
    </source>
</evidence>
<feature type="region of interest" description="Disordered" evidence="2">
    <location>
        <begin position="38"/>
        <end position="60"/>
    </location>
</feature>
<dbReference type="PANTHER" id="PTHR46910:SF38">
    <property type="entry name" value="ZN(2)-C6 FUNGAL-TYPE DOMAIN-CONTAINING PROTEIN"/>
    <property type="match status" value="1"/>
</dbReference>
<dbReference type="CDD" id="cd12148">
    <property type="entry name" value="fungal_TF_MHR"/>
    <property type="match status" value="1"/>
</dbReference>
<evidence type="ECO:0000256" key="2">
    <source>
        <dbReference type="SAM" id="MobiDB-lite"/>
    </source>
</evidence>
<feature type="compositionally biased region" description="Low complexity" evidence="2">
    <location>
        <begin position="38"/>
        <end position="49"/>
    </location>
</feature>
<comment type="caution">
    <text evidence="4">The sequence shown here is derived from an EMBL/GenBank/DDBJ whole genome shotgun (WGS) entry which is preliminary data.</text>
</comment>
<dbReference type="Proteomes" id="UP000620124">
    <property type="component" value="Unassembled WGS sequence"/>
</dbReference>
<dbReference type="GO" id="GO:0003677">
    <property type="term" value="F:DNA binding"/>
    <property type="evidence" value="ECO:0007669"/>
    <property type="project" value="InterPro"/>
</dbReference>
<name>A0A8H6X9D5_9AGAR</name>
<reference evidence="4" key="1">
    <citation type="submission" date="2020-05" db="EMBL/GenBank/DDBJ databases">
        <title>Mycena genomes resolve the evolution of fungal bioluminescence.</title>
        <authorList>
            <person name="Tsai I.J."/>
        </authorList>
    </citation>
    <scope>NUCLEOTIDE SEQUENCE</scope>
    <source>
        <strain evidence="4">CCC161011</strain>
    </source>
</reference>
<dbReference type="InterPro" id="IPR007219">
    <property type="entry name" value="XnlR_reg_dom"/>
</dbReference>
<dbReference type="GO" id="GO:0008270">
    <property type="term" value="F:zinc ion binding"/>
    <property type="evidence" value="ECO:0007669"/>
    <property type="project" value="InterPro"/>
</dbReference>
<dbReference type="GO" id="GO:0006351">
    <property type="term" value="P:DNA-templated transcription"/>
    <property type="evidence" value="ECO:0007669"/>
    <property type="project" value="InterPro"/>
</dbReference>
<dbReference type="AlphaFoldDB" id="A0A8H6X9D5"/>
<accession>A0A8H6X9D5</accession>
<dbReference type="PANTHER" id="PTHR46910">
    <property type="entry name" value="TRANSCRIPTION FACTOR PDR1"/>
    <property type="match status" value="1"/>
</dbReference>
<dbReference type="SMART" id="SM00906">
    <property type="entry name" value="Fungal_trans"/>
    <property type="match status" value="1"/>
</dbReference>
<dbReference type="GO" id="GO:0003700">
    <property type="term" value="F:DNA-binding transcription factor activity"/>
    <property type="evidence" value="ECO:0007669"/>
    <property type="project" value="InterPro"/>
</dbReference>
<keyword evidence="1" id="KW-0539">Nucleus</keyword>
<dbReference type="EMBL" id="JACAZI010000022">
    <property type="protein sequence ID" value="KAF7336893.1"/>
    <property type="molecule type" value="Genomic_DNA"/>
</dbReference>
<evidence type="ECO:0000313" key="4">
    <source>
        <dbReference type="EMBL" id="KAF7336893.1"/>
    </source>
</evidence>
<keyword evidence="5" id="KW-1185">Reference proteome</keyword>